<feature type="domain" description="3-beta hydroxysteroid dehydrogenase/isomerase" evidence="4">
    <location>
        <begin position="77"/>
        <end position="364"/>
    </location>
</feature>
<dbReference type="PANTHER" id="PTHR43245:SF51">
    <property type="entry name" value="SHORT CHAIN DEHYDROGENASE_REDUCTASE FAMILY 42E, MEMBER 2"/>
    <property type="match status" value="1"/>
</dbReference>
<gene>
    <name evidence="5" type="ORF">V5O48_005893</name>
</gene>
<accession>A0ABR3FL12</accession>
<dbReference type="EMBL" id="JBAHYK010000249">
    <property type="protein sequence ID" value="KAL0576065.1"/>
    <property type="molecule type" value="Genomic_DNA"/>
</dbReference>
<keyword evidence="6" id="KW-1185">Reference proteome</keyword>
<evidence type="ECO:0000256" key="3">
    <source>
        <dbReference type="SAM" id="Phobius"/>
    </source>
</evidence>
<evidence type="ECO:0000313" key="5">
    <source>
        <dbReference type="EMBL" id="KAL0576065.1"/>
    </source>
</evidence>
<proteinExistence type="inferred from homology"/>
<evidence type="ECO:0000313" key="6">
    <source>
        <dbReference type="Proteomes" id="UP001465976"/>
    </source>
</evidence>
<reference evidence="5 6" key="1">
    <citation type="submission" date="2024-02" db="EMBL/GenBank/DDBJ databases">
        <title>A draft genome for the cacao thread blight pathogen Marasmius crinis-equi.</title>
        <authorList>
            <person name="Cohen S.P."/>
            <person name="Baruah I.K."/>
            <person name="Amoako-Attah I."/>
            <person name="Bukari Y."/>
            <person name="Meinhardt L.W."/>
            <person name="Bailey B.A."/>
        </authorList>
    </citation>
    <scope>NUCLEOTIDE SEQUENCE [LARGE SCALE GENOMIC DNA]</scope>
    <source>
        <strain evidence="5 6">GH-76</strain>
    </source>
</reference>
<keyword evidence="3" id="KW-1133">Transmembrane helix</keyword>
<sequence>MSLLLYGAAFCVAFFLSLFLYIRFNDRALQVTPDRAAKFSPDRCTVDNVKSTSAELQSGPSINVDDQVPAKTGRRYIVTGGAGFLGGWIVVYLIRRGEDPRNIRVLDIRKPTRPDLRDGIGKDVDYRTVDVTNPEAVQEAFKASWPTKSNAPITVFHSAANIRFYERDASLINNSARVNVTGTQNVLDAARAVGTSILISTSSASIGVRATSLFLSPWHREPDFFVQVINDDDSIIPKRHEGFFSNYAYTKREGEKLVRAADRSASGGGIIRTGCIRPANGVYGPGGDMLLGAYLARKVNPTWISNVIQNCIYVENCALAHLLYERRLLDLESGSTNPDIGGDAFSVTDPGPPPTYGDMYITLSTLTNGEAAFPEISPTAMYMFSYLIEFYYLLRTRMLSSSFWPVFKFLLPPVNGDLVNLQPSLFHFTSVHLIFDDSRARLPPEKGGLGYKGAWTTIQGMHHLVKEHLSGVNRSEQRSDMAGVSFGFGMVRAQRGVAEVGEKVKEEIGIDPVTTLGTTAQR</sequence>
<dbReference type="SUPFAM" id="SSF51735">
    <property type="entry name" value="NAD(P)-binding Rossmann-fold domains"/>
    <property type="match status" value="1"/>
</dbReference>
<protein>
    <recommendedName>
        <fullName evidence="4">3-beta hydroxysteroid dehydrogenase/isomerase domain-containing protein</fullName>
    </recommendedName>
</protein>
<feature type="transmembrane region" description="Helical" evidence="3">
    <location>
        <begin position="6"/>
        <end position="24"/>
    </location>
</feature>
<keyword evidence="2" id="KW-0560">Oxidoreductase</keyword>
<dbReference type="Gene3D" id="3.40.50.720">
    <property type="entry name" value="NAD(P)-binding Rossmann-like Domain"/>
    <property type="match status" value="1"/>
</dbReference>
<comment type="caution">
    <text evidence="5">The sequence shown here is derived from an EMBL/GenBank/DDBJ whole genome shotgun (WGS) entry which is preliminary data.</text>
</comment>
<dbReference type="PANTHER" id="PTHR43245">
    <property type="entry name" value="BIFUNCTIONAL POLYMYXIN RESISTANCE PROTEIN ARNA"/>
    <property type="match status" value="1"/>
</dbReference>
<name>A0ABR3FL12_9AGAR</name>
<evidence type="ECO:0000259" key="4">
    <source>
        <dbReference type="Pfam" id="PF01073"/>
    </source>
</evidence>
<keyword evidence="3" id="KW-0472">Membrane</keyword>
<evidence type="ECO:0000256" key="1">
    <source>
        <dbReference type="ARBA" id="ARBA00009219"/>
    </source>
</evidence>
<dbReference type="InterPro" id="IPR050177">
    <property type="entry name" value="Lipid_A_modif_metabolic_enz"/>
</dbReference>
<dbReference type="Proteomes" id="UP001465976">
    <property type="component" value="Unassembled WGS sequence"/>
</dbReference>
<keyword evidence="3" id="KW-0812">Transmembrane</keyword>
<feature type="transmembrane region" description="Helical" evidence="3">
    <location>
        <begin position="76"/>
        <end position="94"/>
    </location>
</feature>
<dbReference type="Pfam" id="PF01073">
    <property type="entry name" value="3Beta_HSD"/>
    <property type="match status" value="1"/>
</dbReference>
<organism evidence="5 6">
    <name type="scientific">Marasmius crinis-equi</name>
    <dbReference type="NCBI Taxonomy" id="585013"/>
    <lineage>
        <taxon>Eukaryota</taxon>
        <taxon>Fungi</taxon>
        <taxon>Dikarya</taxon>
        <taxon>Basidiomycota</taxon>
        <taxon>Agaricomycotina</taxon>
        <taxon>Agaricomycetes</taxon>
        <taxon>Agaricomycetidae</taxon>
        <taxon>Agaricales</taxon>
        <taxon>Marasmiineae</taxon>
        <taxon>Marasmiaceae</taxon>
        <taxon>Marasmius</taxon>
    </lineage>
</organism>
<comment type="similarity">
    <text evidence="1">Belongs to the 3-beta-HSD family.</text>
</comment>
<dbReference type="InterPro" id="IPR002225">
    <property type="entry name" value="3Beta_OHSteriod_DH/Estase"/>
</dbReference>
<dbReference type="InterPro" id="IPR036291">
    <property type="entry name" value="NAD(P)-bd_dom_sf"/>
</dbReference>
<evidence type="ECO:0000256" key="2">
    <source>
        <dbReference type="ARBA" id="ARBA00023002"/>
    </source>
</evidence>